<reference evidence="1" key="1">
    <citation type="submission" date="2020-11" db="EMBL/GenBank/DDBJ databases">
        <authorList>
            <consortium name="DOE Joint Genome Institute"/>
            <person name="Ahrendt S."/>
            <person name="Riley R."/>
            <person name="Andreopoulos W."/>
            <person name="Labutti K."/>
            <person name="Pangilinan J."/>
            <person name="Ruiz-Duenas F.J."/>
            <person name="Barrasa J.M."/>
            <person name="Sanchez-Garcia M."/>
            <person name="Camarero S."/>
            <person name="Miyauchi S."/>
            <person name="Serrano A."/>
            <person name="Linde D."/>
            <person name="Babiker R."/>
            <person name="Drula E."/>
            <person name="Ayuso-Fernandez I."/>
            <person name="Pacheco R."/>
            <person name="Padilla G."/>
            <person name="Ferreira P."/>
            <person name="Barriuso J."/>
            <person name="Kellner H."/>
            <person name="Castanera R."/>
            <person name="Alfaro M."/>
            <person name="Ramirez L."/>
            <person name="Pisabarro A.G."/>
            <person name="Kuo A."/>
            <person name="Tritt A."/>
            <person name="Lipzen A."/>
            <person name="He G."/>
            <person name="Yan M."/>
            <person name="Ng V."/>
            <person name="Cullen D."/>
            <person name="Martin F."/>
            <person name="Rosso M.-N."/>
            <person name="Henrissat B."/>
            <person name="Hibbett D."/>
            <person name="Martinez A.T."/>
            <person name="Grigoriev I.V."/>
        </authorList>
    </citation>
    <scope>NUCLEOTIDE SEQUENCE</scope>
    <source>
        <strain evidence="1">AH 40177</strain>
    </source>
</reference>
<keyword evidence="2" id="KW-1185">Reference proteome</keyword>
<dbReference type="EMBL" id="JADNRY010000014">
    <property type="protein sequence ID" value="KAF9074286.1"/>
    <property type="molecule type" value="Genomic_DNA"/>
</dbReference>
<dbReference type="Proteomes" id="UP000772434">
    <property type="component" value="Unassembled WGS sequence"/>
</dbReference>
<sequence length="53" mass="6201">MGRSFGTFFRDTMTELRCVQWCDGRKVFTLQKKYNGFLQFGIHRSGIEPEPLA</sequence>
<evidence type="ECO:0000313" key="2">
    <source>
        <dbReference type="Proteomes" id="UP000772434"/>
    </source>
</evidence>
<proteinExistence type="predicted"/>
<organism evidence="1 2">
    <name type="scientific">Rhodocollybia butyracea</name>
    <dbReference type="NCBI Taxonomy" id="206335"/>
    <lineage>
        <taxon>Eukaryota</taxon>
        <taxon>Fungi</taxon>
        <taxon>Dikarya</taxon>
        <taxon>Basidiomycota</taxon>
        <taxon>Agaricomycotina</taxon>
        <taxon>Agaricomycetes</taxon>
        <taxon>Agaricomycetidae</taxon>
        <taxon>Agaricales</taxon>
        <taxon>Marasmiineae</taxon>
        <taxon>Omphalotaceae</taxon>
        <taxon>Rhodocollybia</taxon>
    </lineage>
</organism>
<accession>A0A9P5PXH2</accession>
<protein>
    <submittedName>
        <fullName evidence="1">Uncharacterized protein</fullName>
    </submittedName>
</protein>
<gene>
    <name evidence="1" type="ORF">BDP27DRAFT_1317597</name>
</gene>
<dbReference type="AlphaFoldDB" id="A0A9P5PXH2"/>
<evidence type="ECO:0000313" key="1">
    <source>
        <dbReference type="EMBL" id="KAF9074286.1"/>
    </source>
</evidence>
<comment type="caution">
    <text evidence="1">The sequence shown here is derived from an EMBL/GenBank/DDBJ whole genome shotgun (WGS) entry which is preliminary data.</text>
</comment>
<name>A0A9P5PXH2_9AGAR</name>